<protein>
    <submittedName>
        <fullName evidence="1">Uncharacterized protein</fullName>
    </submittedName>
</protein>
<evidence type="ECO:0000313" key="1">
    <source>
        <dbReference type="EMBL" id="MBP1906716.1"/>
    </source>
</evidence>
<dbReference type="EMBL" id="JAGGKG010000018">
    <property type="protein sequence ID" value="MBP1906716.1"/>
    <property type="molecule type" value="Genomic_DNA"/>
</dbReference>
<evidence type="ECO:0000313" key="2">
    <source>
        <dbReference type="Proteomes" id="UP001519272"/>
    </source>
</evidence>
<name>A0ABS4FVV8_9BACL</name>
<organism evidence="1 2">
    <name type="scientific">Paenibacillus turicensis</name>
    <dbReference type="NCBI Taxonomy" id="160487"/>
    <lineage>
        <taxon>Bacteria</taxon>
        <taxon>Bacillati</taxon>
        <taxon>Bacillota</taxon>
        <taxon>Bacilli</taxon>
        <taxon>Bacillales</taxon>
        <taxon>Paenibacillaceae</taxon>
        <taxon>Paenibacillus</taxon>
    </lineage>
</organism>
<keyword evidence="2" id="KW-1185">Reference proteome</keyword>
<dbReference type="Proteomes" id="UP001519272">
    <property type="component" value="Unassembled WGS sequence"/>
</dbReference>
<comment type="caution">
    <text evidence="1">The sequence shown here is derived from an EMBL/GenBank/DDBJ whole genome shotgun (WGS) entry which is preliminary data.</text>
</comment>
<gene>
    <name evidence="1" type="ORF">J2Z32_003380</name>
</gene>
<reference evidence="1 2" key="1">
    <citation type="submission" date="2021-03" db="EMBL/GenBank/DDBJ databases">
        <title>Genomic Encyclopedia of Type Strains, Phase IV (KMG-IV): sequencing the most valuable type-strain genomes for metagenomic binning, comparative biology and taxonomic classification.</title>
        <authorList>
            <person name="Goeker M."/>
        </authorList>
    </citation>
    <scope>NUCLEOTIDE SEQUENCE [LARGE SCALE GENOMIC DNA]</scope>
    <source>
        <strain evidence="1 2">DSM 14349</strain>
    </source>
</reference>
<proteinExistence type="predicted"/>
<sequence length="136" mass="15057">MFNLFGKKKKDENPIDHADKVMNKGLSGLLMKGFVPKEHRDRINEGLNSARNAQLGSSGIPVQATAIVEEVMDTGKLINFDPIVVLKLKVTDGNDRSHEITLETLVSKLQIPRIGDRVGLGLHPTKQGEWIYMGLI</sequence>
<dbReference type="RefSeq" id="WP_210090316.1">
    <property type="nucleotide sequence ID" value="NZ_JAGGKG010000018.1"/>
</dbReference>
<accession>A0ABS4FVV8</accession>